<feature type="domain" description="ABC transporter" evidence="8">
    <location>
        <begin position="267"/>
        <end position="503"/>
    </location>
</feature>
<feature type="domain" description="ABC transmembrane type-1" evidence="9">
    <location>
        <begin position="24"/>
        <end position="218"/>
    </location>
</feature>
<dbReference type="GO" id="GO:0016887">
    <property type="term" value="F:ATP hydrolysis activity"/>
    <property type="evidence" value="ECO:0007669"/>
    <property type="project" value="InterPro"/>
</dbReference>
<dbReference type="PANTHER" id="PTHR24221:SF617">
    <property type="entry name" value="P-GLYCOPROTEIN RELATED"/>
    <property type="match status" value="1"/>
</dbReference>
<accession>A0A914XVD9</accession>
<keyword evidence="5 7" id="KW-1133">Transmembrane helix</keyword>
<keyword evidence="2 7" id="KW-0812">Transmembrane</keyword>
<dbReference type="Gene3D" id="3.40.50.300">
    <property type="entry name" value="P-loop containing nucleotide triphosphate hydrolases"/>
    <property type="match status" value="1"/>
</dbReference>
<dbReference type="GO" id="GO:0140359">
    <property type="term" value="F:ABC-type transporter activity"/>
    <property type="evidence" value="ECO:0007669"/>
    <property type="project" value="InterPro"/>
</dbReference>
<dbReference type="InterPro" id="IPR011527">
    <property type="entry name" value="ABC1_TM_dom"/>
</dbReference>
<dbReference type="Pfam" id="PF00664">
    <property type="entry name" value="ABC_membrane"/>
    <property type="match status" value="1"/>
</dbReference>
<dbReference type="InterPro" id="IPR017871">
    <property type="entry name" value="ABC_transporter-like_CS"/>
</dbReference>
<keyword evidence="10" id="KW-1185">Reference proteome</keyword>
<dbReference type="Pfam" id="PF00005">
    <property type="entry name" value="ABC_tran"/>
    <property type="match status" value="1"/>
</dbReference>
<keyword evidence="4" id="KW-0067">ATP-binding</keyword>
<dbReference type="PROSITE" id="PS50893">
    <property type="entry name" value="ABC_TRANSPORTER_2"/>
    <property type="match status" value="1"/>
</dbReference>
<dbReference type="WBParaSite" id="PSU_v2.g11198.t1">
    <property type="protein sequence ID" value="PSU_v2.g11198.t1"/>
    <property type="gene ID" value="PSU_v2.g11198"/>
</dbReference>
<dbReference type="PANTHER" id="PTHR24221">
    <property type="entry name" value="ATP-BINDING CASSETTE SUB-FAMILY B"/>
    <property type="match status" value="1"/>
</dbReference>
<dbReference type="PROSITE" id="PS00211">
    <property type="entry name" value="ABC_TRANSPORTER_1"/>
    <property type="match status" value="1"/>
</dbReference>
<dbReference type="AlphaFoldDB" id="A0A914XVD9"/>
<dbReference type="PROSITE" id="PS50929">
    <property type="entry name" value="ABC_TM1F"/>
    <property type="match status" value="1"/>
</dbReference>
<feature type="transmembrane region" description="Helical" evidence="7">
    <location>
        <begin position="107"/>
        <end position="139"/>
    </location>
</feature>
<proteinExistence type="predicted"/>
<evidence type="ECO:0000256" key="7">
    <source>
        <dbReference type="SAM" id="Phobius"/>
    </source>
</evidence>
<dbReference type="InterPro" id="IPR003593">
    <property type="entry name" value="AAA+_ATPase"/>
</dbReference>
<dbReference type="GO" id="GO:0005524">
    <property type="term" value="F:ATP binding"/>
    <property type="evidence" value="ECO:0007669"/>
    <property type="project" value="UniProtKB-KW"/>
</dbReference>
<evidence type="ECO:0000313" key="10">
    <source>
        <dbReference type="Proteomes" id="UP000887577"/>
    </source>
</evidence>
<evidence type="ECO:0000256" key="4">
    <source>
        <dbReference type="ARBA" id="ARBA00022840"/>
    </source>
</evidence>
<evidence type="ECO:0000259" key="8">
    <source>
        <dbReference type="PROSITE" id="PS50893"/>
    </source>
</evidence>
<evidence type="ECO:0000256" key="6">
    <source>
        <dbReference type="ARBA" id="ARBA00023136"/>
    </source>
</evidence>
<evidence type="ECO:0000256" key="5">
    <source>
        <dbReference type="ARBA" id="ARBA00022989"/>
    </source>
</evidence>
<dbReference type="InterPro" id="IPR039421">
    <property type="entry name" value="Type_1_exporter"/>
</dbReference>
<sequence length="508" mass="55623">MSAMSPTNWIGYRNAVIIFTSCAVALGIFCFATIAGSYILYGWSAERIVDKIKIRALSSILKKDAAYFDEPEKQKPQLISNISTNAGALKPALDNRMVHVVSNASSIITLLALAFIVNWIIASVGTVIVSIMAAVAIIANRKMQSLTDELSAVDESAKYSVEIIENVPTIQLLCREKYFVSKFAKHLERFEKLQLKLRGMNRSCLPAATTVSFISWAIQFSSTSSAEFMKAKPAAQSLFSIIDSKKDSKSHEIRRRSGSNRNIDGCVEIKKLSFAYPSRPECLIAKGIDLRADAGKSIAIVGPSGSGKSTIIQLLERLYLPKSGQMQIDGTHIDEYNLHHLRNEMALVGQEPILLSGTIKESITLGVPHVSDAKVFQACEIADAAEFINKFPLKYETQVGERGAQLSGGQKQRLAIARAIVRNPKILLLDEATSALDGESERAVQNALAKASSDRTSITIAHRLSTIQNADKIYFIDGGEVVESGSHRELMAKKGKYAELIQKQMLPN</sequence>
<dbReference type="InterPro" id="IPR027417">
    <property type="entry name" value="P-loop_NTPase"/>
</dbReference>
<dbReference type="SUPFAM" id="SSF52540">
    <property type="entry name" value="P-loop containing nucleoside triphosphate hydrolases"/>
    <property type="match status" value="1"/>
</dbReference>
<dbReference type="InterPro" id="IPR036640">
    <property type="entry name" value="ABC1_TM_sf"/>
</dbReference>
<dbReference type="SMART" id="SM00382">
    <property type="entry name" value="AAA"/>
    <property type="match status" value="1"/>
</dbReference>
<dbReference type="GO" id="GO:0016020">
    <property type="term" value="C:membrane"/>
    <property type="evidence" value="ECO:0007669"/>
    <property type="project" value="UniProtKB-SubCell"/>
</dbReference>
<organism evidence="10 11">
    <name type="scientific">Panagrolaimus superbus</name>
    <dbReference type="NCBI Taxonomy" id="310955"/>
    <lineage>
        <taxon>Eukaryota</taxon>
        <taxon>Metazoa</taxon>
        <taxon>Ecdysozoa</taxon>
        <taxon>Nematoda</taxon>
        <taxon>Chromadorea</taxon>
        <taxon>Rhabditida</taxon>
        <taxon>Tylenchina</taxon>
        <taxon>Panagrolaimomorpha</taxon>
        <taxon>Panagrolaimoidea</taxon>
        <taxon>Panagrolaimidae</taxon>
        <taxon>Panagrolaimus</taxon>
    </lineage>
</organism>
<evidence type="ECO:0000259" key="9">
    <source>
        <dbReference type="PROSITE" id="PS50929"/>
    </source>
</evidence>
<reference evidence="11" key="1">
    <citation type="submission" date="2022-11" db="UniProtKB">
        <authorList>
            <consortium name="WormBaseParasite"/>
        </authorList>
    </citation>
    <scope>IDENTIFICATION</scope>
</reference>
<feature type="transmembrane region" description="Helical" evidence="7">
    <location>
        <begin position="12"/>
        <end position="41"/>
    </location>
</feature>
<keyword evidence="3" id="KW-0547">Nucleotide-binding</keyword>
<dbReference type="CDD" id="cd03249">
    <property type="entry name" value="ABC_MTABC3_MDL1_MDL2"/>
    <property type="match status" value="1"/>
</dbReference>
<evidence type="ECO:0000256" key="3">
    <source>
        <dbReference type="ARBA" id="ARBA00022741"/>
    </source>
</evidence>
<evidence type="ECO:0000256" key="2">
    <source>
        <dbReference type="ARBA" id="ARBA00022692"/>
    </source>
</evidence>
<dbReference type="Gene3D" id="1.20.1560.10">
    <property type="entry name" value="ABC transporter type 1, transmembrane domain"/>
    <property type="match status" value="1"/>
</dbReference>
<protein>
    <submittedName>
        <fullName evidence="11">Uncharacterized protein</fullName>
    </submittedName>
</protein>
<evidence type="ECO:0000256" key="1">
    <source>
        <dbReference type="ARBA" id="ARBA00004141"/>
    </source>
</evidence>
<keyword evidence="6 7" id="KW-0472">Membrane</keyword>
<dbReference type="InterPro" id="IPR003439">
    <property type="entry name" value="ABC_transporter-like_ATP-bd"/>
</dbReference>
<dbReference type="Proteomes" id="UP000887577">
    <property type="component" value="Unplaced"/>
</dbReference>
<evidence type="ECO:0000313" key="11">
    <source>
        <dbReference type="WBParaSite" id="PSU_v2.g11198.t1"/>
    </source>
</evidence>
<name>A0A914XVD9_9BILA</name>
<comment type="subcellular location">
    <subcellularLocation>
        <location evidence="1">Membrane</location>
        <topology evidence="1">Multi-pass membrane protein</topology>
    </subcellularLocation>
</comment>
<dbReference type="FunFam" id="3.40.50.300:FF:002283">
    <property type="entry name" value="p-GlycoProtein related"/>
    <property type="match status" value="1"/>
</dbReference>
<dbReference type="SUPFAM" id="SSF90123">
    <property type="entry name" value="ABC transporter transmembrane region"/>
    <property type="match status" value="1"/>
</dbReference>